<dbReference type="PROSITE" id="PS50977">
    <property type="entry name" value="HTH_TETR_2"/>
    <property type="match status" value="1"/>
</dbReference>
<keyword evidence="1 2" id="KW-0238">DNA-binding</keyword>
<gene>
    <name evidence="4" type="ORF">KSL4_0661</name>
    <name evidence="5" type="ORF">PL111_0937</name>
</gene>
<dbReference type="PANTHER" id="PTHR43479">
    <property type="entry name" value="ACREF/ENVCD OPERON REPRESSOR-RELATED"/>
    <property type="match status" value="1"/>
</dbReference>
<evidence type="ECO:0000313" key="5">
    <source>
        <dbReference type="EMBL" id="CUW20717.1"/>
    </source>
</evidence>
<dbReference type="PANTHER" id="PTHR43479:SF11">
    <property type="entry name" value="ACREF_ENVCD OPERON REPRESSOR-RELATED"/>
    <property type="match status" value="1"/>
</dbReference>
<reference evidence="6 7" key="1">
    <citation type="submission" date="2015-12" db="EMBL/GenBank/DDBJ databases">
        <authorList>
            <person name="Andreevskaya M."/>
        </authorList>
    </citation>
    <scope>NUCLEOTIDE SEQUENCE [LARGE SCALE GENOMIC DNA]</scope>
    <source>
        <strain evidence="4 7">KSL4-2</strain>
        <strain evidence="5 6">PL111</strain>
    </source>
</reference>
<dbReference type="InterPro" id="IPR001647">
    <property type="entry name" value="HTH_TetR"/>
</dbReference>
<dbReference type="RefSeq" id="WP_013232042.1">
    <property type="nucleotide sequence ID" value="NZ_FBSX01000011.1"/>
</dbReference>
<organism evidence="5 6">
    <name type="scientific">Leuconostoc inhae</name>
    <dbReference type="NCBI Taxonomy" id="178001"/>
    <lineage>
        <taxon>Bacteria</taxon>
        <taxon>Bacillati</taxon>
        <taxon>Bacillota</taxon>
        <taxon>Bacilli</taxon>
        <taxon>Lactobacillales</taxon>
        <taxon>Lactobacillaceae</taxon>
        <taxon>Leuconostoc</taxon>
    </lineage>
</organism>
<evidence type="ECO:0000256" key="1">
    <source>
        <dbReference type="ARBA" id="ARBA00023125"/>
    </source>
</evidence>
<keyword evidence="7" id="KW-1185">Reference proteome</keyword>
<feature type="DNA-binding region" description="H-T-H motif" evidence="2">
    <location>
        <begin position="33"/>
        <end position="52"/>
    </location>
</feature>
<comment type="caution">
    <text evidence="5">The sequence shown here is derived from an EMBL/GenBank/DDBJ whole genome shotgun (WGS) entry which is preliminary data.</text>
</comment>
<dbReference type="Gene3D" id="1.10.357.10">
    <property type="entry name" value="Tetracycline Repressor, domain 2"/>
    <property type="match status" value="1"/>
</dbReference>
<dbReference type="InterPro" id="IPR050624">
    <property type="entry name" value="HTH-type_Tx_Regulator"/>
</dbReference>
<dbReference type="EMBL" id="FBTU01000029">
    <property type="protein sequence ID" value="CUW20717.1"/>
    <property type="molecule type" value="Genomic_DNA"/>
</dbReference>
<dbReference type="InterPro" id="IPR009057">
    <property type="entry name" value="Homeodomain-like_sf"/>
</dbReference>
<evidence type="ECO:0000256" key="2">
    <source>
        <dbReference type="PROSITE-ProRule" id="PRU00335"/>
    </source>
</evidence>
<dbReference type="PRINTS" id="PR00455">
    <property type="entry name" value="HTHTETR"/>
</dbReference>
<accession>A0AAN2QXK8</accession>
<proteinExistence type="predicted"/>
<dbReference type="AlphaFoldDB" id="A0AAN2QXK8"/>
<sequence length="203" mass="23871">MSEKNFFHHGNLKNEIIKQGLKIINDRGFQEVELKEIAKLCNVSSPSIYRHFKGKNDLMGALLVKVSYDFYCFLNAESKQSIANPEEKLTQMGVRFLLYSQNYRYYFEFLFYSEFERHVELDSSVHIDNFDEQNSFNLFKKSVIQYLNYYGVTNNYNKHIINLWSYISGLAVVAEGINSNNKNKILEAYIQDMIKIYTLSLKS</sequence>
<evidence type="ECO:0000313" key="7">
    <source>
        <dbReference type="Proteomes" id="UP000199047"/>
    </source>
</evidence>
<evidence type="ECO:0000313" key="4">
    <source>
        <dbReference type="EMBL" id="CUW06493.1"/>
    </source>
</evidence>
<dbReference type="Proteomes" id="UP000199047">
    <property type="component" value="Unassembled WGS sequence"/>
</dbReference>
<protein>
    <submittedName>
        <fullName evidence="4 5">Transcriptional regulator</fullName>
    </submittedName>
</protein>
<dbReference type="GeneID" id="34300541"/>
<dbReference type="Proteomes" id="UP000198868">
    <property type="component" value="Unassembled WGS sequence"/>
</dbReference>
<evidence type="ECO:0000313" key="6">
    <source>
        <dbReference type="Proteomes" id="UP000198868"/>
    </source>
</evidence>
<feature type="domain" description="HTH tetR-type" evidence="3">
    <location>
        <begin position="10"/>
        <end position="70"/>
    </location>
</feature>
<evidence type="ECO:0000259" key="3">
    <source>
        <dbReference type="PROSITE" id="PS50977"/>
    </source>
</evidence>
<name>A0AAN2QXK8_9LACO</name>
<dbReference type="SUPFAM" id="SSF46689">
    <property type="entry name" value="Homeodomain-like"/>
    <property type="match status" value="1"/>
</dbReference>
<dbReference type="EMBL" id="FBTB01000009">
    <property type="protein sequence ID" value="CUW06493.1"/>
    <property type="molecule type" value="Genomic_DNA"/>
</dbReference>
<dbReference type="Pfam" id="PF00440">
    <property type="entry name" value="TetR_N"/>
    <property type="match status" value="1"/>
</dbReference>
<dbReference type="GO" id="GO:0003677">
    <property type="term" value="F:DNA binding"/>
    <property type="evidence" value="ECO:0007669"/>
    <property type="project" value="UniProtKB-UniRule"/>
</dbReference>